<organism evidence="9 10">
    <name type="scientific">Komagataella pastoris</name>
    <name type="common">Yeast</name>
    <name type="synonym">Pichia pastoris</name>
    <dbReference type="NCBI Taxonomy" id="4922"/>
    <lineage>
        <taxon>Eukaryota</taxon>
        <taxon>Fungi</taxon>
        <taxon>Dikarya</taxon>
        <taxon>Ascomycota</taxon>
        <taxon>Saccharomycotina</taxon>
        <taxon>Pichiomycetes</taxon>
        <taxon>Pichiales</taxon>
        <taxon>Pichiaceae</taxon>
        <taxon>Komagataella</taxon>
    </lineage>
</organism>
<keyword evidence="3 7" id="KW-0805">Transcription regulation</keyword>
<dbReference type="Pfam" id="PF10744">
    <property type="entry name" value="Med1"/>
    <property type="match status" value="1"/>
</dbReference>
<evidence type="ECO:0000256" key="7">
    <source>
        <dbReference type="RuleBase" id="RU364059"/>
    </source>
</evidence>
<dbReference type="GO" id="GO:0045944">
    <property type="term" value="P:positive regulation of transcription by RNA polymerase II"/>
    <property type="evidence" value="ECO:0007669"/>
    <property type="project" value="UniProtKB-ARBA"/>
</dbReference>
<dbReference type="PANTHER" id="PTHR35041:SF4">
    <property type="entry name" value="MEDIATOR OF RNA POLYMERASE II TRANSCRIPTION SUBUNIT 1"/>
    <property type="match status" value="1"/>
</dbReference>
<comment type="subcellular location">
    <subcellularLocation>
        <location evidence="1 7">Nucleus</location>
    </subcellularLocation>
</comment>
<comment type="function">
    <text evidence="7">Component of the Mediator complex, a coactivator involved in the regulated transcription of nearly all RNA polymerase II-dependent genes. Mediator functions as a bridge to convey information from gene-specific regulatory proteins to the basal RNA polymerase II transcription machinery. Mediator is recruited to promoters by direct interactions with regulatory proteins and serves as a scaffold for the assembly of a functional preinitiation complex with RNA polymerase II and the general transcription factors.</text>
</comment>
<dbReference type="PANTHER" id="PTHR35041">
    <property type="entry name" value="MEDIATOR OF RNA POLYMERASE II TRANSCRIPTION SUBUNIT 1"/>
    <property type="match status" value="1"/>
</dbReference>
<keyword evidence="10" id="KW-1185">Reference proteome</keyword>
<evidence type="ECO:0000256" key="5">
    <source>
        <dbReference type="ARBA" id="ARBA00023163"/>
    </source>
</evidence>
<evidence type="ECO:0000313" key="9">
    <source>
        <dbReference type="EMBL" id="ANZ75926.1"/>
    </source>
</evidence>
<dbReference type="EMBL" id="CP014585">
    <property type="protein sequence ID" value="ANZ75926.1"/>
    <property type="molecule type" value="Genomic_DNA"/>
</dbReference>
<gene>
    <name evidence="9" type="primary">MED1</name>
    <name evidence="9" type="ORF">ATY40_BA7502386</name>
</gene>
<evidence type="ECO:0000256" key="4">
    <source>
        <dbReference type="ARBA" id="ARBA00023159"/>
    </source>
</evidence>
<evidence type="ECO:0000256" key="3">
    <source>
        <dbReference type="ARBA" id="ARBA00023015"/>
    </source>
</evidence>
<feature type="domain" description="Mediator complex subunit Med1" evidence="8">
    <location>
        <begin position="13"/>
        <end position="162"/>
    </location>
</feature>
<reference evidence="9 10" key="1">
    <citation type="submission" date="2016-02" db="EMBL/GenBank/DDBJ databases">
        <title>Comparative genomic and transcriptomic foundation for Pichia pastoris.</title>
        <authorList>
            <person name="Love K.R."/>
            <person name="Shah K.A."/>
            <person name="Whittaker C.A."/>
            <person name="Wu J."/>
            <person name="Bartlett M.C."/>
            <person name="Ma D."/>
            <person name="Leeson R.L."/>
            <person name="Priest M."/>
            <person name="Young S.K."/>
            <person name="Love J.C."/>
        </authorList>
    </citation>
    <scope>NUCLEOTIDE SEQUENCE [LARGE SCALE GENOMIC DNA]</scope>
    <source>
        <strain evidence="9 10">ATCC 28485</strain>
    </source>
</reference>
<keyword evidence="4 7" id="KW-0010">Activator</keyword>
<proteinExistence type="inferred from homology"/>
<keyword evidence="5 7" id="KW-0804">Transcription</keyword>
<accession>A0A1B2JD06</accession>
<protein>
    <recommendedName>
        <fullName evidence="7">Mediator of RNA polymerase II transcription subunit 1</fullName>
    </recommendedName>
    <alternativeName>
        <fullName evidence="7">Mediator complex subunit 1</fullName>
    </alternativeName>
</protein>
<dbReference type="GO" id="GO:0016592">
    <property type="term" value="C:mediator complex"/>
    <property type="evidence" value="ECO:0007669"/>
    <property type="project" value="InterPro"/>
</dbReference>
<evidence type="ECO:0000313" key="10">
    <source>
        <dbReference type="Proteomes" id="UP000094565"/>
    </source>
</evidence>
<dbReference type="OrthoDB" id="5310959at2759"/>
<dbReference type="AlphaFoldDB" id="A0A1B2JD06"/>
<evidence type="ECO:0000259" key="8">
    <source>
        <dbReference type="Pfam" id="PF10744"/>
    </source>
</evidence>
<keyword evidence="6 7" id="KW-0539">Nucleus</keyword>
<sequence length="551" mass="63739">MPPVDPELALSLDEVSQILLKRPGAVGIKGIKRLSNLYGFETFTDIIDPVNKASTFQSPGPLGMNEQVLSTIERLTIAGKIILIDIDFQEQKVSDVSLSLAIVTKLISAKDKGKLNFIDKACEPNIEKLLLQNLKESTLDNFNRNLRLLSLLDKLSNSVSLNDQLNRETGSHNNELSHERKYDLFNYMHILSFNLNRVYEYQVSHIDEIEFKSSFLSNRNDISSFVKEGLGGIGKVELNVGGRCGVFLKFWEDNRFVTQQLKRVVPLDEVHSDDFLLHFKIKEVDNEYCIKNIDTRIVYKEKWFEDGRWLVDSGKDDNDVVKFSVTLVAELLPTVWVPYDLLYKWNIDDIDEAEPDIEKNRLDALFDHFNKFHHKKKYRLNEKGDQKLEISMMSPCRFVKLHKLSHRVEQIQSIVDDLRTWCVISSLIRNVLSSCESEEETRTNVKSELNVDDVKLVEFVSEKTNIVNNRRDDDFRLSFSPSMDDVDHMLATVEFKEDNAYKKSQFSIIRGILDDVKPLTDNIDESTVRIKAWRVFRTEQILRSFQVTKNS</sequence>
<evidence type="ECO:0000256" key="2">
    <source>
        <dbReference type="ARBA" id="ARBA00006210"/>
    </source>
</evidence>
<dbReference type="Proteomes" id="UP000094565">
    <property type="component" value="Chromosome 2"/>
</dbReference>
<comment type="similarity">
    <text evidence="2 7">Belongs to the Mediator complex subunit 1 family.</text>
</comment>
<dbReference type="GO" id="GO:0003712">
    <property type="term" value="F:transcription coregulator activity"/>
    <property type="evidence" value="ECO:0007669"/>
    <property type="project" value="InterPro"/>
</dbReference>
<evidence type="ECO:0000256" key="6">
    <source>
        <dbReference type="ARBA" id="ARBA00023242"/>
    </source>
</evidence>
<dbReference type="InterPro" id="IPR019680">
    <property type="entry name" value="Mediator_Med1"/>
</dbReference>
<name>A0A1B2JD06_PICPA</name>
<evidence type="ECO:0000256" key="1">
    <source>
        <dbReference type="ARBA" id="ARBA00004123"/>
    </source>
</evidence>